<feature type="coiled-coil region" evidence="1">
    <location>
        <begin position="419"/>
        <end position="446"/>
    </location>
</feature>
<feature type="compositionally biased region" description="Basic and acidic residues" evidence="2">
    <location>
        <begin position="115"/>
        <end position="126"/>
    </location>
</feature>
<feature type="compositionally biased region" description="Basic and acidic residues" evidence="2">
    <location>
        <begin position="290"/>
        <end position="334"/>
    </location>
</feature>
<feature type="compositionally biased region" description="Basic and acidic residues" evidence="2">
    <location>
        <begin position="11"/>
        <end position="60"/>
    </location>
</feature>
<feature type="transmembrane region" description="Helical" evidence="3">
    <location>
        <begin position="497"/>
        <end position="522"/>
    </location>
</feature>
<evidence type="ECO:0000256" key="2">
    <source>
        <dbReference type="SAM" id="MobiDB-lite"/>
    </source>
</evidence>
<sequence>MNEKNKKKRRTNLDIGKREKTKDYKDKKVEDSQRFQDSIVETKSKLNNLEKNDEPTDKKSGLSSSQKQIKKQMDKEKKVDSKIPETIDYSRKEESIGDSSNLEKRTSESSQVKGTIKEHKSLDIGGRKKTNNYLGKRVHEKDRFDDSIVKKKTKLNHIQAKASDGKNEIAEDKEDITGGDRNLSDSLNEKAINKDKRKKQKQINNLKDKEKTNKYETLDKETKINASLAKDTDDPTISDKHDNEIKADDYEETSYGVESFKKNGKVSKKDYYKRKAIYDNQKKTNKRKDGKLTTDDVKDLKDGMANRAGEKSSFESKGLSERAEKKYRENESKLIQKRKKTSKLYNKPKYDKTSKLVGGISGASYMASEYMRAGSDENVAIDAADKGLYLNASMTRQAQNRLQRKRKSPLKVERELALKHQKNMAKAEYQTEIEVLRKEKDFQKKSAYKKLIKRKQAKKKIYEEYNIAVTFKDRLKRGIENILKGSSQVIRRSIRRLLILLAVVIIGFMTLSQIATFFLGGISSVTSQVMSTTYLSGEDTLADINSEFTNLEYELADELANIESYYPGYDEYHVGGDTDIGHDIHELLSFITARYGEVTNASSLSGELKDLFNKMYKVDYETVVETRYRQVCYGSGEDRYCVMEPYDWYILKVTVEKKELDTVAREEFAGYEDNLAHYEALLETGGNMEYYFGGSGVTPVIPDSTIVGDFINNPNLSDKEKALVSAAYRTPTAGNGYCAAWVSNVYVNAGFPRPGGNACDQYYWYCDSNDLLKLRPGMMVAVPSHNHTKAGKIYGHVGIYVGNGIIRENIGIVKDTKLSDWIAYYGSSAKWGFPY</sequence>
<feature type="compositionally biased region" description="Basic residues" evidence="2">
    <location>
        <begin position="1"/>
        <end position="10"/>
    </location>
</feature>
<evidence type="ECO:0000256" key="1">
    <source>
        <dbReference type="SAM" id="Coils"/>
    </source>
</evidence>
<feature type="region of interest" description="Disordered" evidence="2">
    <location>
        <begin position="276"/>
        <end position="336"/>
    </location>
</feature>
<dbReference type="Gene3D" id="3.90.1720.10">
    <property type="entry name" value="endopeptidase domain like (from Nostoc punctiforme)"/>
    <property type="match status" value="1"/>
</dbReference>
<name>A0A2T0B5V6_9CLOT</name>
<dbReference type="OrthoDB" id="9812962at2"/>
<protein>
    <recommendedName>
        <fullName evidence="6">NlpC/P60 domain-containing protein</fullName>
    </recommendedName>
</protein>
<dbReference type="Proteomes" id="UP000239706">
    <property type="component" value="Unassembled WGS sequence"/>
</dbReference>
<accession>A0A2T0B5V6</accession>
<feature type="compositionally biased region" description="Basic and acidic residues" evidence="2">
    <location>
        <begin position="163"/>
        <end position="178"/>
    </location>
</feature>
<keyword evidence="5" id="KW-1185">Reference proteome</keyword>
<gene>
    <name evidence="4" type="ORF">CLLI_09260</name>
</gene>
<feature type="region of interest" description="Disordered" evidence="2">
    <location>
        <begin position="1"/>
        <end position="254"/>
    </location>
</feature>
<dbReference type="SUPFAM" id="SSF54001">
    <property type="entry name" value="Cysteine proteinases"/>
    <property type="match status" value="1"/>
</dbReference>
<proteinExistence type="predicted"/>
<keyword evidence="3" id="KW-0472">Membrane</keyword>
<feature type="compositionally biased region" description="Basic and acidic residues" evidence="2">
    <location>
        <begin position="206"/>
        <end position="223"/>
    </location>
</feature>
<evidence type="ECO:0008006" key="6">
    <source>
        <dbReference type="Google" id="ProtNLM"/>
    </source>
</evidence>
<feature type="compositionally biased region" description="Basic and acidic residues" evidence="2">
    <location>
        <begin position="137"/>
        <end position="149"/>
    </location>
</feature>
<evidence type="ECO:0000313" key="5">
    <source>
        <dbReference type="Proteomes" id="UP000239706"/>
    </source>
</evidence>
<keyword evidence="3" id="KW-0812">Transmembrane</keyword>
<dbReference type="NCBIfam" id="NF045974">
    <property type="entry name" value="conju_CD1108"/>
    <property type="match status" value="1"/>
</dbReference>
<comment type="caution">
    <text evidence="4">The sequence shown here is derived from an EMBL/GenBank/DDBJ whole genome shotgun (WGS) entry which is preliminary data.</text>
</comment>
<dbReference type="InterPro" id="IPR038765">
    <property type="entry name" value="Papain-like_cys_pep_sf"/>
</dbReference>
<evidence type="ECO:0000256" key="3">
    <source>
        <dbReference type="SAM" id="Phobius"/>
    </source>
</evidence>
<evidence type="ECO:0000313" key="4">
    <source>
        <dbReference type="EMBL" id="PRR79252.1"/>
    </source>
</evidence>
<feature type="compositionally biased region" description="Basic and acidic residues" evidence="2">
    <location>
        <begin position="230"/>
        <end position="248"/>
    </location>
</feature>
<keyword evidence="3" id="KW-1133">Transmembrane helix</keyword>
<dbReference type="EMBL" id="PVXO01000028">
    <property type="protein sequence ID" value="PRR79252.1"/>
    <property type="molecule type" value="Genomic_DNA"/>
</dbReference>
<dbReference type="AlphaFoldDB" id="A0A2T0B5V6"/>
<organism evidence="4 5">
    <name type="scientific">Clostridium liquoris</name>
    <dbReference type="NCBI Taxonomy" id="1289519"/>
    <lineage>
        <taxon>Bacteria</taxon>
        <taxon>Bacillati</taxon>
        <taxon>Bacillota</taxon>
        <taxon>Clostridia</taxon>
        <taxon>Eubacteriales</taxon>
        <taxon>Clostridiaceae</taxon>
        <taxon>Clostridium</taxon>
    </lineage>
</organism>
<reference evidence="4 5" key="1">
    <citation type="submission" date="2018-03" db="EMBL/GenBank/DDBJ databases">
        <title>Genome sequence of Clostridium liquoris DSM 100320.</title>
        <authorList>
            <person name="Poehlein A."/>
            <person name="Daniel R."/>
        </authorList>
    </citation>
    <scope>NUCLEOTIDE SEQUENCE [LARGE SCALE GENOMIC DNA]</scope>
    <source>
        <strain evidence="4 5">DSM 100320</strain>
    </source>
</reference>
<feature type="compositionally biased region" description="Basic and acidic residues" evidence="2">
    <location>
        <begin position="71"/>
        <end position="107"/>
    </location>
</feature>
<keyword evidence="1" id="KW-0175">Coiled coil</keyword>
<dbReference type="RefSeq" id="WP_106063079.1">
    <property type="nucleotide sequence ID" value="NZ_PVXO01000028.1"/>
</dbReference>